<proteinExistence type="predicted"/>
<sequence>MSMLSSCTLLSLAPAPGKFSPAALQLRTKQPAASSSGAAALAWTTPYKVSRAPRLVCHAQTYNILPTALVHPSSGIQGKWKTTDDEDRIILEFNVGEGTKESELSVTTTKDQALTVWLVIRYKGDRSDGSLVTSLDAHLQMPPGYGKNNVMKAEILSNGWLQIIINKPKPQTDDIKVTKQS</sequence>
<protein>
    <recommendedName>
        <fullName evidence="3">SHSP domain-containing protein</fullName>
    </recommendedName>
</protein>
<dbReference type="AlphaFoldDB" id="A0ABC8VI89"/>
<dbReference type="EMBL" id="OZ075120">
    <property type="protein sequence ID" value="CAL4891422.1"/>
    <property type="molecule type" value="Genomic_DNA"/>
</dbReference>
<keyword evidence="2" id="KW-1185">Reference proteome</keyword>
<organism evidence="1 2">
    <name type="scientific">Urochloa decumbens</name>
    <dbReference type="NCBI Taxonomy" id="240449"/>
    <lineage>
        <taxon>Eukaryota</taxon>
        <taxon>Viridiplantae</taxon>
        <taxon>Streptophyta</taxon>
        <taxon>Embryophyta</taxon>
        <taxon>Tracheophyta</taxon>
        <taxon>Spermatophyta</taxon>
        <taxon>Magnoliopsida</taxon>
        <taxon>Liliopsida</taxon>
        <taxon>Poales</taxon>
        <taxon>Poaceae</taxon>
        <taxon>PACMAD clade</taxon>
        <taxon>Panicoideae</taxon>
        <taxon>Panicodae</taxon>
        <taxon>Paniceae</taxon>
        <taxon>Melinidinae</taxon>
        <taxon>Urochloa</taxon>
    </lineage>
</organism>
<dbReference type="Proteomes" id="UP001497457">
    <property type="component" value="Chromosome 10rd"/>
</dbReference>
<accession>A0ABC8VI89</accession>
<name>A0ABC8VI89_9POAL</name>
<reference evidence="2" key="1">
    <citation type="submission" date="2024-06" db="EMBL/GenBank/DDBJ databases">
        <authorList>
            <person name="Ryan C."/>
        </authorList>
    </citation>
    <scope>NUCLEOTIDE SEQUENCE [LARGE SCALE GENOMIC DNA]</scope>
</reference>
<gene>
    <name evidence="1" type="ORF">URODEC1_LOCUS3784</name>
</gene>
<evidence type="ECO:0000313" key="2">
    <source>
        <dbReference type="Proteomes" id="UP001497457"/>
    </source>
</evidence>
<evidence type="ECO:0008006" key="3">
    <source>
        <dbReference type="Google" id="ProtNLM"/>
    </source>
</evidence>
<reference evidence="1 2" key="2">
    <citation type="submission" date="2024-10" db="EMBL/GenBank/DDBJ databases">
        <authorList>
            <person name="Ryan C."/>
        </authorList>
    </citation>
    <scope>NUCLEOTIDE SEQUENCE [LARGE SCALE GENOMIC DNA]</scope>
</reference>
<evidence type="ECO:0000313" key="1">
    <source>
        <dbReference type="EMBL" id="CAL4891422.1"/>
    </source>
</evidence>